<keyword evidence="2" id="KW-1185">Reference proteome</keyword>
<accession>A0A930YW78</accession>
<protein>
    <submittedName>
        <fullName evidence="1">Uncharacterized protein</fullName>
    </submittedName>
</protein>
<proteinExistence type="predicted"/>
<sequence>MKPEELSYNFLQKCCDTENQIILTNYFQADWEADILLIDAMGYTHEIEIKLSKADFKNDFKKLYTHSQTGERFLKHEKISCGDYAFNSFSFLVPMGMVPYEDIPKHCGIIEFYHDQDRWETEFTVVRPAEKVHSIPYWDLVDKDSFMRKMALNLLHKKLQLKGQDSELILKSSY</sequence>
<organism evidence="1 2">
    <name type="scientific">Planobacterium oryzisoli</name>
    <dbReference type="NCBI Taxonomy" id="2771435"/>
    <lineage>
        <taxon>Bacteria</taxon>
        <taxon>Pseudomonadati</taxon>
        <taxon>Bacteroidota</taxon>
        <taxon>Flavobacteriia</taxon>
        <taxon>Flavobacteriales</taxon>
        <taxon>Weeksellaceae</taxon>
        <taxon>Chryseobacterium group</taxon>
        <taxon>Chryseobacterium</taxon>
    </lineage>
</organism>
<gene>
    <name evidence="1" type="ORF">IC612_06540</name>
</gene>
<evidence type="ECO:0000313" key="1">
    <source>
        <dbReference type="EMBL" id="MBF5027451.1"/>
    </source>
</evidence>
<dbReference type="EMBL" id="JADKYY010000007">
    <property type="protein sequence ID" value="MBF5027451.1"/>
    <property type="molecule type" value="Genomic_DNA"/>
</dbReference>
<dbReference type="Proteomes" id="UP000694480">
    <property type="component" value="Unassembled WGS sequence"/>
</dbReference>
<dbReference type="AlphaFoldDB" id="A0A930YW78"/>
<evidence type="ECO:0000313" key="2">
    <source>
        <dbReference type="Proteomes" id="UP000694480"/>
    </source>
</evidence>
<name>A0A930YW78_9FLAO</name>
<comment type="caution">
    <text evidence="1">The sequence shown here is derived from an EMBL/GenBank/DDBJ whole genome shotgun (WGS) entry which is preliminary data.</text>
</comment>
<reference evidence="1" key="1">
    <citation type="submission" date="2020-11" db="EMBL/GenBank/DDBJ databases">
        <title>Genome seq and assembly of Planobacterium sp.</title>
        <authorList>
            <person name="Chhetri G."/>
        </authorList>
    </citation>
    <scope>NUCLEOTIDE SEQUENCE</scope>
    <source>
        <strain evidence="1">GCR5</strain>
    </source>
</reference>